<protein>
    <recommendedName>
        <fullName evidence="9">DUF3048 domain-containing protein</fullName>
    </recommendedName>
</protein>
<sequence length="468" mass="53674">MRHIAKITVFALLLLLISGTAFGNPGNVQERIDETREEIDEYEQVIKLLDEDIKERLARIDELESQLKDTQRQLRQTEVEIAESQARLEEQNDAFAGRVRSAYMKGGMSYLEVLLGAENFSDLVVRVAYLARIFNQDAQIITAVKAEYAVLQEKQQAMEDQLASIEDFRYQMDAQRRNLLAQRRRMEEMLSDAKKQLQQDLAQLTPQANRQPVYGIILDNAAGARPQHGLAQASKVYEFEVEGRITRYLALFSTFPQKVGPIRSAREHSILLSMENGVRFITASASRDNLEKINEWNVKYTNALGDSRFYRDSSRRAPHNLYVNLASLGLESRSSKMTVRPAYLSRQGSAANSFSIEYSNNYRVGYRYNEQESAYQRLINGQAHRDATGQAIMARNVIVQYVPHPSDWRGRPTPDVIGSGPIDFYAQGQRFRGTWRKDNMSSPTRFYYQDGQEIELLYGQTWIQLARP</sequence>
<dbReference type="Pfam" id="PF24568">
    <property type="entry name" value="CC_PcsB"/>
    <property type="match status" value="1"/>
</dbReference>
<dbReference type="STRING" id="555088.DealDRAFT_2275"/>
<dbReference type="SUPFAM" id="SSF57997">
    <property type="entry name" value="Tropomyosin"/>
    <property type="match status" value="1"/>
</dbReference>
<evidence type="ECO:0000259" key="5">
    <source>
        <dbReference type="Pfam" id="PF17479"/>
    </source>
</evidence>
<feature type="coiled-coil region" evidence="2">
    <location>
        <begin position="32"/>
        <end position="94"/>
    </location>
</feature>
<dbReference type="InterPro" id="IPR021416">
    <property type="entry name" value="DUF3048_N"/>
</dbReference>
<feature type="coiled-coil region" evidence="2">
    <location>
        <begin position="141"/>
        <end position="203"/>
    </location>
</feature>
<dbReference type="EMBL" id="ACJM01000012">
    <property type="protein sequence ID" value="EEG76827.1"/>
    <property type="molecule type" value="Genomic_DNA"/>
</dbReference>
<comment type="caution">
    <text evidence="7">The sequence shown here is derived from an EMBL/GenBank/DDBJ whole genome shotgun (WGS) entry which is preliminary data.</text>
</comment>
<gene>
    <name evidence="7" type="ORF">DealDRAFT_2275</name>
</gene>
<feature type="domain" description="DUF3048" evidence="5">
    <location>
        <begin position="355"/>
        <end position="463"/>
    </location>
</feature>
<feature type="domain" description="Peptidoglycan hydrolase PcsB coiled-coil" evidence="6">
    <location>
        <begin position="81"/>
        <end position="154"/>
    </location>
</feature>
<accession>C0GIG6</accession>
<evidence type="ECO:0000256" key="3">
    <source>
        <dbReference type="SAM" id="SignalP"/>
    </source>
</evidence>
<organism evidence="7 8">
    <name type="scientific">Dethiobacter alkaliphilus AHT 1</name>
    <dbReference type="NCBI Taxonomy" id="555088"/>
    <lineage>
        <taxon>Bacteria</taxon>
        <taxon>Bacillati</taxon>
        <taxon>Bacillota</taxon>
        <taxon>Dethiobacteria</taxon>
        <taxon>Dethiobacterales</taxon>
        <taxon>Dethiobacteraceae</taxon>
        <taxon>Dethiobacter</taxon>
    </lineage>
</organism>
<dbReference type="Proteomes" id="UP000006443">
    <property type="component" value="Unassembled WGS sequence"/>
</dbReference>
<evidence type="ECO:0000256" key="2">
    <source>
        <dbReference type="SAM" id="Coils"/>
    </source>
</evidence>
<dbReference type="RefSeq" id="WP_008517515.1">
    <property type="nucleotide sequence ID" value="NZ_ACJM01000012.1"/>
</dbReference>
<dbReference type="OrthoDB" id="9779102at2"/>
<name>C0GIG6_DETAL</name>
<proteinExistence type="predicted"/>
<feature type="chain" id="PRO_5002897096" description="DUF3048 domain-containing protein" evidence="3">
    <location>
        <begin position="24"/>
        <end position="468"/>
    </location>
</feature>
<feature type="signal peptide" evidence="3">
    <location>
        <begin position="1"/>
        <end position="23"/>
    </location>
</feature>
<keyword evidence="2" id="KW-0175">Coiled coil</keyword>
<keyword evidence="1 3" id="KW-0732">Signal</keyword>
<dbReference type="SUPFAM" id="SSF159774">
    <property type="entry name" value="YerB-like"/>
    <property type="match status" value="1"/>
</dbReference>
<evidence type="ECO:0000256" key="1">
    <source>
        <dbReference type="ARBA" id="ARBA00022729"/>
    </source>
</evidence>
<dbReference type="Gene3D" id="3.50.90.10">
    <property type="entry name" value="YerB-like"/>
    <property type="match status" value="1"/>
</dbReference>
<dbReference type="InterPro" id="IPR057309">
    <property type="entry name" value="PcsB_CC"/>
</dbReference>
<keyword evidence="8" id="KW-1185">Reference proteome</keyword>
<feature type="domain" description="DUF3048" evidence="4">
    <location>
        <begin position="207"/>
        <end position="329"/>
    </location>
</feature>
<evidence type="ECO:0000313" key="7">
    <source>
        <dbReference type="EMBL" id="EEG76827.1"/>
    </source>
</evidence>
<dbReference type="InterPro" id="IPR035328">
    <property type="entry name" value="DUF3048_C"/>
</dbReference>
<dbReference type="eggNOG" id="COG4942">
    <property type="taxonomic scope" value="Bacteria"/>
</dbReference>
<dbReference type="AlphaFoldDB" id="C0GIG6"/>
<dbReference type="Pfam" id="PF17479">
    <property type="entry name" value="DUF3048_C"/>
    <property type="match status" value="1"/>
</dbReference>
<evidence type="ECO:0008006" key="9">
    <source>
        <dbReference type="Google" id="ProtNLM"/>
    </source>
</evidence>
<dbReference type="Pfam" id="PF11258">
    <property type="entry name" value="DUF3048"/>
    <property type="match status" value="1"/>
</dbReference>
<evidence type="ECO:0000259" key="6">
    <source>
        <dbReference type="Pfam" id="PF24568"/>
    </source>
</evidence>
<reference evidence="7 8" key="1">
    <citation type="submission" date="2009-02" db="EMBL/GenBank/DDBJ databases">
        <title>Sequencing of the draft genome and assembly of Dethiobacter alkaliphilus AHT 1.</title>
        <authorList>
            <consortium name="US DOE Joint Genome Institute (JGI-PGF)"/>
            <person name="Lucas S."/>
            <person name="Copeland A."/>
            <person name="Lapidus A."/>
            <person name="Glavina del Rio T."/>
            <person name="Dalin E."/>
            <person name="Tice H."/>
            <person name="Bruce D."/>
            <person name="Goodwin L."/>
            <person name="Pitluck S."/>
            <person name="Larimer F."/>
            <person name="Land M.L."/>
            <person name="Hauser L."/>
            <person name="Muyzer G."/>
        </authorList>
    </citation>
    <scope>NUCLEOTIDE SEQUENCE [LARGE SCALE GENOMIC DNA]</scope>
    <source>
        <strain evidence="7 8">AHT 1</strain>
    </source>
</reference>
<dbReference type="InterPro" id="IPR023158">
    <property type="entry name" value="YerB-like_sf"/>
</dbReference>
<evidence type="ECO:0000313" key="8">
    <source>
        <dbReference type="Proteomes" id="UP000006443"/>
    </source>
</evidence>
<evidence type="ECO:0000259" key="4">
    <source>
        <dbReference type="Pfam" id="PF11258"/>
    </source>
</evidence>
<dbReference type="eggNOG" id="COG1470">
    <property type="taxonomic scope" value="Bacteria"/>
</dbReference>